<gene>
    <name evidence="1" type="ORF">FWK35_00004349</name>
</gene>
<evidence type="ECO:0000313" key="2">
    <source>
        <dbReference type="Proteomes" id="UP000478052"/>
    </source>
</evidence>
<name>A0A6G0ZGM9_APHCR</name>
<accession>A0A6G0ZGM9</accession>
<reference evidence="1 2" key="1">
    <citation type="submission" date="2019-08" db="EMBL/GenBank/DDBJ databases">
        <title>Whole genome of Aphis craccivora.</title>
        <authorList>
            <person name="Voronova N.V."/>
            <person name="Shulinski R.S."/>
            <person name="Bandarenka Y.V."/>
            <person name="Zhorov D.G."/>
            <person name="Warner D."/>
        </authorList>
    </citation>
    <scope>NUCLEOTIDE SEQUENCE [LARGE SCALE GENOMIC DNA]</scope>
    <source>
        <strain evidence="1">180601</strain>
        <tissue evidence="1">Whole Body</tissue>
    </source>
</reference>
<evidence type="ECO:0000313" key="1">
    <source>
        <dbReference type="EMBL" id="KAF0770261.1"/>
    </source>
</evidence>
<dbReference type="EMBL" id="VUJU01000458">
    <property type="protein sequence ID" value="KAF0770261.1"/>
    <property type="molecule type" value="Genomic_DNA"/>
</dbReference>
<organism evidence="1 2">
    <name type="scientific">Aphis craccivora</name>
    <name type="common">Cowpea aphid</name>
    <dbReference type="NCBI Taxonomy" id="307492"/>
    <lineage>
        <taxon>Eukaryota</taxon>
        <taxon>Metazoa</taxon>
        <taxon>Ecdysozoa</taxon>
        <taxon>Arthropoda</taxon>
        <taxon>Hexapoda</taxon>
        <taxon>Insecta</taxon>
        <taxon>Pterygota</taxon>
        <taxon>Neoptera</taxon>
        <taxon>Paraneoptera</taxon>
        <taxon>Hemiptera</taxon>
        <taxon>Sternorrhyncha</taxon>
        <taxon>Aphidomorpha</taxon>
        <taxon>Aphidoidea</taxon>
        <taxon>Aphididae</taxon>
        <taxon>Aphidini</taxon>
        <taxon>Aphis</taxon>
        <taxon>Aphis</taxon>
    </lineage>
</organism>
<proteinExistence type="predicted"/>
<keyword evidence="2" id="KW-1185">Reference proteome</keyword>
<dbReference type="Proteomes" id="UP000478052">
    <property type="component" value="Unassembled WGS sequence"/>
</dbReference>
<sequence>MSFFLSRVLVHQGGYLPMIPGRRPGWPKIAFPPTWRSVFAFHSARRRPTWQPPSEQQPWTRKSPRVTWWTHKGGLCPSQIRTINTGSDPGLKPRLLSKTSLGI</sequence>
<protein>
    <submittedName>
        <fullName evidence="1">Uncharacterized protein</fullName>
    </submittedName>
</protein>
<dbReference type="AlphaFoldDB" id="A0A6G0ZGM9"/>
<comment type="caution">
    <text evidence="1">The sequence shown here is derived from an EMBL/GenBank/DDBJ whole genome shotgun (WGS) entry which is preliminary data.</text>
</comment>